<reference evidence="1" key="1">
    <citation type="submission" date="2016-08" db="EMBL/GenBank/DDBJ databases">
        <title>Complete Genome Seqeunce of Paenibacillus sp. BIHB 4019 from tea rhizoplane.</title>
        <authorList>
            <person name="Thakur R."/>
            <person name="Swarnkar M.K."/>
            <person name="Gulati A."/>
        </authorList>
    </citation>
    <scope>NUCLEOTIDE SEQUENCE [LARGE SCALE GENOMIC DNA]</scope>
    <source>
        <strain evidence="1">BIHB4019</strain>
    </source>
</reference>
<evidence type="ECO:0000313" key="1">
    <source>
        <dbReference type="EMBL" id="ANY68184.1"/>
    </source>
</evidence>
<name>A0A1B2DKD7_9BACL</name>
<evidence type="ECO:0008006" key="2">
    <source>
        <dbReference type="Google" id="ProtNLM"/>
    </source>
</evidence>
<dbReference type="AlphaFoldDB" id="A0A1B2DKD7"/>
<dbReference type="SUPFAM" id="SSF55298">
    <property type="entry name" value="YjgF-like"/>
    <property type="match status" value="1"/>
</dbReference>
<organism evidence="1">
    <name type="scientific">Paenibacillus sp. BIHB 4019</name>
    <dbReference type="NCBI Taxonomy" id="1870819"/>
    <lineage>
        <taxon>Bacteria</taxon>
        <taxon>Bacillati</taxon>
        <taxon>Bacillota</taxon>
        <taxon>Bacilli</taxon>
        <taxon>Bacillales</taxon>
        <taxon>Paenibacillaceae</taxon>
        <taxon>Paenibacillus</taxon>
    </lineage>
</organism>
<dbReference type="CDD" id="cd06154">
    <property type="entry name" value="YjgF_YER057c_UK114_like_6"/>
    <property type="match status" value="1"/>
</dbReference>
<proteinExistence type="predicted"/>
<sequence>MKTTIAGSTNDNVGRVSRLSRKQVFTGSPWEPLVGYCRAIRVGNRIEVAGTTAMKDGEVVGKGDPYEQTRFVLQTIENALAELGASMSDVVRTRMFVTDISKWEEIGKAHGEFFRTIQPAATMVEVKALIDPLLLVEIEAEAIIQP</sequence>
<dbReference type="InterPro" id="IPR035959">
    <property type="entry name" value="RutC-like_sf"/>
</dbReference>
<dbReference type="EMBL" id="CP016808">
    <property type="protein sequence ID" value="ANY68184.1"/>
    <property type="molecule type" value="Genomic_DNA"/>
</dbReference>
<dbReference type="PANTHER" id="PTHR43857:SF1">
    <property type="entry name" value="YJGH FAMILY PROTEIN"/>
    <property type="match status" value="1"/>
</dbReference>
<dbReference type="PANTHER" id="PTHR43857">
    <property type="entry name" value="BLR7761 PROTEIN"/>
    <property type="match status" value="1"/>
</dbReference>
<accession>A0A1B2DKD7</accession>
<dbReference type="InterPro" id="IPR006175">
    <property type="entry name" value="YjgF/YER057c/UK114"/>
</dbReference>
<dbReference type="Gene3D" id="3.30.1330.40">
    <property type="entry name" value="RutC-like"/>
    <property type="match status" value="1"/>
</dbReference>
<protein>
    <recommendedName>
        <fullName evidence="2">Enamine deaminase RidA</fullName>
    </recommendedName>
</protein>
<dbReference type="Pfam" id="PF01042">
    <property type="entry name" value="Ribonuc_L-PSP"/>
    <property type="match status" value="1"/>
</dbReference>
<gene>
    <name evidence="1" type="ORF">BBD42_18160</name>
</gene>